<dbReference type="AlphaFoldDB" id="A0A662Z9B5"/>
<evidence type="ECO:0000313" key="2">
    <source>
        <dbReference type="EMBL" id="SFJ91190.1"/>
    </source>
</evidence>
<keyword evidence="1" id="KW-0732">Signal</keyword>
<evidence type="ECO:0000313" key="3">
    <source>
        <dbReference type="Proteomes" id="UP000243374"/>
    </source>
</evidence>
<feature type="signal peptide" evidence="1">
    <location>
        <begin position="1"/>
        <end position="18"/>
    </location>
</feature>
<dbReference type="Proteomes" id="UP000243374">
    <property type="component" value="Unassembled WGS sequence"/>
</dbReference>
<proteinExistence type="predicted"/>
<reference evidence="2 3" key="1">
    <citation type="submission" date="2016-10" db="EMBL/GenBank/DDBJ databases">
        <authorList>
            <person name="Varghese N."/>
            <person name="Submissions S."/>
        </authorList>
    </citation>
    <scope>NUCLEOTIDE SEQUENCE [LARGE SCALE GENOMIC DNA]</scope>
    <source>
        <strain evidence="2 3">22B</strain>
    </source>
</reference>
<sequence>MKKLFSLFLIFFSLSAAAAVEDFEEVIVGNKASYYDEQGGKNASLQILDPIVNLSTTKQYAQYMMDSYQGWDLKAVVDLRGFAFKYVDNAPCSGLLTYFDGRSYLFFQACGNFEKNELTALYKKANQALKVSEILKLQSRPNLY</sequence>
<protein>
    <submittedName>
        <fullName evidence="2">Uncharacterized protein</fullName>
    </submittedName>
</protein>
<dbReference type="RefSeq" id="WP_074839396.1">
    <property type="nucleotide sequence ID" value="NZ_CP047056.1"/>
</dbReference>
<gene>
    <name evidence="2" type="ORF">SAMN04487865_100728</name>
</gene>
<accession>A0A662Z9B5</accession>
<feature type="chain" id="PRO_5024802479" evidence="1">
    <location>
        <begin position="19"/>
        <end position="144"/>
    </location>
</feature>
<evidence type="ECO:0000256" key="1">
    <source>
        <dbReference type="SAM" id="SignalP"/>
    </source>
</evidence>
<keyword evidence="3" id="KW-1185">Reference proteome</keyword>
<organism evidence="2 3">
    <name type="scientific">Succinivibrio dextrinosolvens</name>
    <dbReference type="NCBI Taxonomy" id="83771"/>
    <lineage>
        <taxon>Bacteria</taxon>
        <taxon>Pseudomonadati</taxon>
        <taxon>Pseudomonadota</taxon>
        <taxon>Gammaproteobacteria</taxon>
        <taxon>Aeromonadales</taxon>
        <taxon>Succinivibrionaceae</taxon>
        <taxon>Succinivibrio</taxon>
    </lineage>
</organism>
<name>A0A662Z9B5_9GAMM</name>
<dbReference type="EMBL" id="FOSF01000007">
    <property type="protein sequence ID" value="SFJ91190.1"/>
    <property type="molecule type" value="Genomic_DNA"/>
</dbReference>
<dbReference type="OrthoDB" id="7060735at2"/>